<comment type="caution">
    <text evidence="2">The sequence shown here is derived from an EMBL/GenBank/DDBJ whole genome shotgun (WGS) entry which is preliminary data.</text>
</comment>
<dbReference type="InterPro" id="IPR006175">
    <property type="entry name" value="YjgF/YER057c/UK114"/>
</dbReference>
<dbReference type="GO" id="GO:0005829">
    <property type="term" value="C:cytosol"/>
    <property type="evidence" value="ECO:0007669"/>
    <property type="project" value="TreeGrafter"/>
</dbReference>
<protein>
    <submittedName>
        <fullName evidence="2">Rid family detoxifying hydrolase</fullName>
    </submittedName>
</protein>
<dbReference type="InterPro" id="IPR006056">
    <property type="entry name" value="RidA"/>
</dbReference>
<dbReference type="Gene3D" id="3.30.1330.40">
    <property type="entry name" value="RutC-like"/>
    <property type="match status" value="1"/>
</dbReference>
<keyword evidence="2" id="KW-0378">Hydrolase</keyword>
<keyword evidence="3" id="KW-1185">Reference proteome</keyword>
<dbReference type="FunFam" id="3.30.1330.40:FF:000001">
    <property type="entry name" value="L-PSP family endoribonuclease"/>
    <property type="match status" value="1"/>
</dbReference>
<dbReference type="RefSeq" id="WP_263543086.1">
    <property type="nucleotide sequence ID" value="NZ_JAOVZO020000023.1"/>
</dbReference>
<name>A0A9X3YS31_9GAMM</name>
<organism evidence="2 3">
    <name type="scientific">Tahibacter soli</name>
    <dbReference type="NCBI Taxonomy" id="2983605"/>
    <lineage>
        <taxon>Bacteria</taxon>
        <taxon>Pseudomonadati</taxon>
        <taxon>Pseudomonadota</taxon>
        <taxon>Gammaproteobacteria</taxon>
        <taxon>Lysobacterales</taxon>
        <taxon>Rhodanobacteraceae</taxon>
        <taxon>Tahibacter</taxon>
    </lineage>
</organism>
<dbReference type="NCBIfam" id="TIGR00004">
    <property type="entry name" value="Rid family detoxifying hydrolase"/>
    <property type="match status" value="1"/>
</dbReference>
<dbReference type="AlphaFoldDB" id="A0A9X3YS31"/>
<dbReference type="GO" id="GO:0019239">
    <property type="term" value="F:deaminase activity"/>
    <property type="evidence" value="ECO:0007669"/>
    <property type="project" value="TreeGrafter"/>
</dbReference>
<dbReference type="CDD" id="cd00448">
    <property type="entry name" value="YjgF_YER057c_UK114_family"/>
    <property type="match status" value="1"/>
</dbReference>
<proteinExistence type="inferred from homology"/>
<sequence length="126" mass="13033">MSRQVFNAAGAATVGPYSHACAGGGLLYLSGQTPIDPSTGALVTGSIQAQTQQCLDNLFAVLDAAGLGPDDVINVQVYLVDMRDFTAMNEAYATRFAAPYPARTTIGVASLPLGANVEIGLIARTR</sequence>
<evidence type="ECO:0000256" key="1">
    <source>
        <dbReference type="ARBA" id="ARBA00010552"/>
    </source>
</evidence>
<dbReference type="InterPro" id="IPR035959">
    <property type="entry name" value="RutC-like_sf"/>
</dbReference>
<reference evidence="2" key="1">
    <citation type="submission" date="2023-02" db="EMBL/GenBank/DDBJ databases">
        <title>Tahibacter soli sp. nov. isolated from soil.</title>
        <authorList>
            <person name="Baek J.H."/>
            <person name="Lee J.K."/>
            <person name="Choi D.G."/>
            <person name="Jeon C.O."/>
        </authorList>
    </citation>
    <scope>NUCLEOTIDE SEQUENCE</scope>
    <source>
        <strain evidence="2">BL</strain>
    </source>
</reference>
<evidence type="ECO:0000313" key="3">
    <source>
        <dbReference type="Proteomes" id="UP001139971"/>
    </source>
</evidence>
<comment type="similarity">
    <text evidence="1">Belongs to the RutC family.</text>
</comment>
<evidence type="ECO:0000313" key="2">
    <source>
        <dbReference type="EMBL" id="MDC8015968.1"/>
    </source>
</evidence>
<dbReference type="EMBL" id="JAOVZO020000023">
    <property type="protein sequence ID" value="MDC8015968.1"/>
    <property type="molecule type" value="Genomic_DNA"/>
</dbReference>
<dbReference type="SUPFAM" id="SSF55298">
    <property type="entry name" value="YjgF-like"/>
    <property type="match status" value="1"/>
</dbReference>
<gene>
    <name evidence="2" type="ORF">OD750_025875</name>
</gene>
<dbReference type="Proteomes" id="UP001139971">
    <property type="component" value="Unassembled WGS sequence"/>
</dbReference>
<dbReference type="PANTHER" id="PTHR11803">
    <property type="entry name" value="2-IMINOBUTANOATE/2-IMINOPROPANOATE DEAMINASE RIDA"/>
    <property type="match status" value="1"/>
</dbReference>
<accession>A0A9X3YS31</accession>
<dbReference type="PANTHER" id="PTHR11803:SF39">
    <property type="entry name" value="2-IMINOBUTANOATE_2-IMINOPROPANOATE DEAMINASE"/>
    <property type="match status" value="1"/>
</dbReference>
<dbReference type="Pfam" id="PF01042">
    <property type="entry name" value="Ribonuc_L-PSP"/>
    <property type="match status" value="1"/>
</dbReference>